<keyword evidence="3" id="KW-1185">Reference proteome</keyword>
<dbReference type="KEGG" id="dpe:6593588"/>
<dbReference type="PhylomeDB" id="B4GKA9"/>
<dbReference type="OrthoDB" id="10261753at2759"/>
<dbReference type="GO" id="GO:0000159">
    <property type="term" value="C:protein phosphatase type 2A complex"/>
    <property type="evidence" value="ECO:0007669"/>
    <property type="project" value="EnsemblMetazoa"/>
</dbReference>
<dbReference type="GO" id="GO:0009966">
    <property type="term" value="P:regulation of signal transduction"/>
    <property type="evidence" value="ECO:0007669"/>
    <property type="project" value="InterPro"/>
</dbReference>
<proteinExistence type="predicted"/>
<dbReference type="Proteomes" id="UP000008744">
    <property type="component" value="Unassembled WGS sequence"/>
</dbReference>
<dbReference type="PANTHER" id="PTHR10933">
    <property type="entry name" value="IMMUNOGLOBULIN-BINDING PROTEIN 1"/>
    <property type="match status" value="1"/>
</dbReference>
<evidence type="ECO:0000313" key="2">
    <source>
        <dbReference type="EMBL" id="EDW37075.1"/>
    </source>
</evidence>
<dbReference type="SMR" id="B4GKA9"/>
<reference evidence="2 3" key="1">
    <citation type="journal article" date="2007" name="Nature">
        <title>Evolution of genes and genomes on the Drosophila phylogeny.</title>
        <authorList>
            <consortium name="Drosophila 12 Genomes Consortium"/>
            <person name="Clark A.G."/>
            <person name="Eisen M.B."/>
            <person name="Smith D.R."/>
            <person name="Bergman C.M."/>
            <person name="Oliver B."/>
            <person name="Markow T.A."/>
            <person name="Kaufman T.C."/>
            <person name="Kellis M."/>
            <person name="Gelbart W."/>
            <person name="Iyer V.N."/>
            <person name="Pollard D.A."/>
            <person name="Sackton T.B."/>
            <person name="Larracuente A.M."/>
            <person name="Singh N.D."/>
            <person name="Abad J.P."/>
            <person name="Abt D.N."/>
            <person name="Adryan B."/>
            <person name="Aguade M."/>
            <person name="Akashi H."/>
            <person name="Anderson W.W."/>
            <person name="Aquadro C.F."/>
            <person name="Ardell D.H."/>
            <person name="Arguello R."/>
            <person name="Artieri C.G."/>
            <person name="Barbash D.A."/>
            <person name="Barker D."/>
            <person name="Barsanti P."/>
            <person name="Batterham P."/>
            <person name="Batzoglou S."/>
            <person name="Begun D."/>
            <person name="Bhutkar A."/>
            <person name="Blanco E."/>
            <person name="Bosak S.A."/>
            <person name="Bradley R.K."/>
            <person name="Brand A.D."/>
            <person name="Brent M.R."/>
            <person name="Brooks A.N."/>
            <person name="Brown R.H."/>
            <person name="Butlin R.K."/>
            <person name="Caggese C."/>
            <person name="Calvi B.R."/>
            <person name="Bernardo de Carvalho A."/>
            <person name="Caspi A."/>
            <person name="Castrezana S."/>
            <person name="Celniker S.E."/>
            <person name="Chang J.L."/>
            <person name="Chapple C."/>
            <person name="Chatterji S."/>
            <person name="Chinwalla A."/>
            <person name="Civetta A."/>
            <person name="Clifton S.W."/>
            <person name="Comeron J.M."/>
            <person name="Costello J.C."/>
            <person name="Coyne J.A."/>
            <person name="Daub J."/>
            <person name="David R.G."/>
            <person name="Delcher A.L."/>
            <person name="Delehaunty K."/>
            <person name="Do C.B."/>
            <person name="Ebling H."/>
            <person name="Edwards K."/>
            <person name="Eickbush T."/>
            <person name="Evans J.D."/>
            <person name="Filipski A."/>
            <person name="Findeiss S."/>
            <person name="Freyhult E."/>
            <person name="Fulton L."/>
            <person name="Fulton R."/>
            <person name="Garcia A.C."/>
            <person name="Gardiner A."/>
            <person name="Garfield D.A."/>
            <person name="Garvin B.E."/>
            <person name="Gibson G."/>
            <person name="Gilbert D."/>
            <person name="Gnerre S."/>
            <person name="Godfrey J."/>
            <person name="Good R."/>
            <person name="Gotea V."/>
            <person name="Gravely B."/>
            <person name="Greenberg A.J."/>
            <person name="Griffiths-Jones S."/>
            <person name="Gross S."/>
            <person name="Guigo R."/>
            <person name="Gustafson E.A."/>
            <person name="Haerty W."/>
            <person name="Hahn M.W."/>
            <person name="Halligan D.L."/>
            <person name="Halpern A.L."/>
            <person name="Halter G.M."/>
            <person name="Han M.V."/>
            <person name="Heger A."/>
            <person name="Hillier L."/>
            <person name="Hinrichs A.S."/>
            <person name="Holmes I."/>
            <person name="Hoskins R.A."/>
            <person name="Hubisz M.J."/>
            <person name="Hultmark D."/>
            <person name="Huntley M.A."/>
            <person name="Jaffe D.B."/>
            <person name="Jagadeeshan S."/>
            <person name="Jeck W.R."/>
            <person name="Johnson J."/>
            <person name="Jones C.D."/>
            <person name="Jordan W.C."/>
            <person name="Karpen G.H."/>
            <person name="Kataoka E."/>
            <person name="Keightley P.D."/>
            <person name="Kheradpour P."/>
            <person name="Kirkness E.F."/>
            <person name="Koerich L.B."/>
            <person name="Kristiansen K."/>
            <person name="Kudrna D."/>
            <person name="Kulathinal R.J."/>
            <person name="Kumar S."/>
            <person name="Kwok R."/>
            <person name="Lander E."/>
            <person name="Langley C.H."/>
            <person name="Lapoint R."/>
            <person name="Lazzaro B.P."/>
            <person name="Lee S.J."/>
            <person name="Levesque L."/>
            <person name="Li R."/>
            <person name="Lin C.F."/>
            <person name="Lin M.F."/>
            <person name="Lindblad-Toh K."/>
            <person name="Llopart A."/>
            <person name="Long M."/>
            <person name="Low L."/>
            <person name="Lozovsky E."/>
            <person name="Lu J."/>
            <person name="Luo M."/>
            <person name="Machado C.A."/>
            <person name="Makalowski W."/>
            <person name="Marzo M."/>
            <person name="Matsuda M."/>
            <person name="Matzkin L."/>
            <person name="McAllister B."/>
            <person name="McBride C.S."/>
            <person name="McKernan B."/>
            <person name="McKernan K."/>
            <person name="Mendez-Lago M."/>
            <person name="Minx P."/>
            <person name="Mollenhauer M.U."/>
            <person name="Montooth K."/>
            <person name="Mount S.M."/>
            <person name="Mu X."/>
            <person name="Myers E."/>
            <person name="Negre B."/>
            <person name="Newfeld S."/>
            <person name="Nielsen R."/>
            <person name="Noor M.A."/>
            <person name="O'Grady P."/>
            <person name="Pachter L."/>
            <person name="Papaceit M."/>
            <person name="Parisi M.J."/>
            <person name="Parisi M."/>
            <person name="Parts L."/>
            <person name="Pedersen J.S."/>
            <person name="Pesole G."/>
            <person name="Phillippy A.M."/>
            <person name="Ponting C.P."/>
            <person name="Pop M."/>
            <person name="Porcelli D."/>
            <person name="Powell J.R."/>
            <person name="Prohaska S."/>
            <person name="Pruitt K."/>
            <person name="Puig M."/>
            <person name="Quesneville H."/>
            <person name="Ram K.R."/>
            <person name="Rand D."/>
            <person name="Rasmussen M.D."/>
            <person name="Reed L.K."/>
            <person name="Reenan R."/>
            <person name="Reily A."/>
            <person name="Remington K.A."/>
            <person name="Rieger T.T."/>
            <person name="Ritchie M.G."/>
            <person name="Robin C."/>
            <person name="Rogers Y.H."/>
            <person name="Rohde C."/>
            <person name="Rozas J."/>
            <person name="Rubenfield M.J."/>
            <person name="Ruiz A."/>
            <person name="Russo S."/>
            <person name="Salzberg S.L."/>
            <person name="Sanchez-Gracia A."/>
            <person name="Saranga D.J."/>
            <person name="Sato H."/>
            <person name="Schaeffer S.W."/>
            <person name="Schatz M.C."/>
            <person name="Schlenke T."/>
            <person name="Schwartz R."/>
            <person name="Segarra C."/>
            <person name="Singh R.S."/>
            <person name="Sirot L."/>
            <person name="Sirota M."/>
            <person name="Sisneros N.B."/>
            <person name="Smith C.D."/>
            <person name="Smith T.F."/>
            <person name="Spieth J."/>
            <person name="Stage D.E."/>
            <person name="Stark A."/>
            <person name="Stephan W."/>
            <person name="Strausberg R.L."/>
            <person name="Strempel S."/>
            <person name="Sturgill D."/>
            <person name="Sutton G."/>
            <person name="Sutton G.G."/>
            <person name="Tao W."/>
            <person name="Teichmann S."/>
            <person name="Tobari Y.N."/>
            <person name="Tomimura Y."/>
            <person name="Tsolas J.M."/>
            <person name="Valente V.L."/>
            <person name="Venter E."/>
            <person name="Venter J.C."/>
            <person name="Vicario S."/>
            <person name="Vieira F.G."/>
            <person name="Vilella A.J."/>
            <person name="Villasante A."/>
            <person name="Walenz B."/>
            <person name="Wang J."/>
            <person name="Wasserman M."/>
            <person name="Watts T."/>
            <person name="Wilson D."/>
            <person name="Wilson R.K."/>
            <person name="Wing R.A."/>
            <person name="Wolfner M.F."/>
            <person name="Wong A."/>
            <person name="Wong G.K."/>
            <person name="Wu C.I."/>
            <person name="Wu G."/>
            <person name="Yamamoto D."/>
            <person name="Yang H.P."/>
            <person name="Yang S.P."/>
            <person name="Yorke J.A."/>
            <person name="Yoshida K."/>
            <person name="Zdobnov E."/>
            <person name="Zhang P."/>
            <person name="Zhang Y."/>
            <person name="Zimin A.V."/>
            <person name="Baldwin J."/>
            <person name="Abdouelleil A."/>
            <person name="Abdulkadir J."/>
            <person name="Abebe A."/>
            <person name="Abera B."/>
            <person name="Abreu J."/>
            <person name="Acer S.C."/>
            <person name="Aftuck L."/>
            <person name="Alexander A."/>
            <person name="An P."/>
            <person name="Anderson E."/>
            <person name="Anderson S."/>
            <person name="Arachi H."/>
            <person name="Azer M."/>
            <person name="Bachantsang P."/>
            <person name="Barry A."/>
            <person name="Bayul T."/>
            <person name="Berlin A."/>
            <person name="Bessette D."/>
            <person name="Bloom T."/>
            <person name="Blye J."/>
            <person name="Boguslavskiy L."/>
            <person name="Bonnet C."/>
            <person name="Boukhgalter B."/>
            <person name="Bourzgui I."/>
            <person name="Brown A."/>
            <person name="Cahill P."/>
            <person name="Channer S."/>
            <person name="Cheshatsang Y."/>
            <person name="Chuda L."/>
            <person name="Citroen M."/>
            <person name="Collymore A."/>
            <person name="Cooke P."/>
            <person name="Costello M."/>
            <person name="D'Aco K."/>
            <person name="Daza R."/>
            <person name="De Haan G."/>
            <person name="DeGray S."/>
            <person name="DeMaso C."/>
            <person name="Dhargay N."/>
            <person name="Dooley K."/>
            <person name="Dooley E."/>
            <person name="Doricent M."/>
            <person name="Dorje P."/>
            <person name="Dorjee K."/>
            <person name="Dupes A."/>
            <person name="Elong R."/>
            <person name="Falk J."/>
            <person name="Farina A."/>
            <person name="Faro S."/>
            <person name="Ferguson D."/>
            <person name="Fisher S."/>
            <person name="Foley C.D."/>
            <person name="Franke A."/>
            <person name="Friedrich D."/>
            <person name="Gadbois L."/>
            <person name="Gearin G."/>
            <person name="Gearin C.R."/>
            <person name="Giannoukos G."/>
            <person name="Goode T."/>
            <person name="Graham J."/>
            <person name="Grandbois E."/>
            <person name="Grewal S."/>
            <person name="Gyaltsen K."/>
            <person name="Hafez N."/>
            <person name="Hagos B."/>
            <person name="Hall J."/>
            <person name="Henson C."/>
            <person name="Hollinger A."/>
            <person name="Honan T."/>
            <person name="Huard M.D."/>
            <person name="Hughes L."/>
            <person name="Hurhula B."/>
            <person name="Husby M.E."/>
            <person name="Kamat A."/>
            <person name="Kanga B."/>
            <person name="Kashin S."/>
            <person name="Khazanovich D."/>
            <person name="Kisner P."/>
            <person name="Lance K."/>
            <person name="Lara M."/>
            <person name="Lee W."/>
            <person name="Lennon N."/>
            <person name="Letendre F."/>
            <person name="LeVine R."/>
            <person name="Lipovsky A."/>
            <person name="Liu X."/>
            <person name="Liu J."/>
            <person name="Liu S."/>
            <person name="Lokyitsang T."/>
            <person name="Lokyitsang Y."/>
            <person name="Lubonja R."/>
            <person name="Lui A."/>
            <person name="MacDonald P."/>
            <person name="Magnisalis V."/>
            <person name="Maru K."/>
            <person name="Matthews C."/>
            <person name="McCusker W."/>
            <person name="McDonough S."/>
            <person name="Mehta T."/>
            <person name="Meldrim J."/>
            <person name="Meneus L."/>
            <person name="Mihai O."/>
            <person name="Mihalev A."/>
            <person name="Mihova T."/>
            <person name="Mittelman R."/>
            <person name="Mlenga V."/>
            <person name="Montmayeur A."/>
            <person name="Mulrain L."/>
            <person name="Navidi A."/>
            <person name="Naylor J."/>
            <person name="Negash T."/>
            <person name="Nguyen T."/>
            <person name="Nguyen N."/>
            <person name="Nicol R."/>
            <person name="Norbu C."/>
            <person name="Norbu N."/>
            <person name="Novod N."/>
            <person name="O'Neill B."/>
            <person name="Osman S."/>
            <person name="Markiewicz E."/>
            <person name="Oyono O.L."/>
            <person name="Patti C."/>
            <person name="Phunkhang P."/>
            <person name="Pierre F."/>
            <person name="Priest M."/>
            <person name="Raghuraman S."/>
            <person name="Rege F."/>
            <person name="Reyes R."/>
            <person name="Rise C."/>
            <person name="Rogov P."/>
            <person name="Ross K."/>
            <person name="Ryan E."/>
            <person name="Settipalli S."/>
            <person name="Shea T."/>
            <person name="Sherpa N."/>
            <person name="Shi L."/>
            <person name="Shih D."/>
            <person name="Sparrow T."/>
            <person name="Spaulding J."/>
            <person name="Stalker J."/>
            <person name="Stange-Thomann N."/>
            <person name="Stavropoulos S."/>
            <person name="Stone C."/>
            <person name="Strader C."/>
            <person name="Tesfaye S."/>
            <person name="Thomson T."/>
            <person name="Thoulutsang Y."/>
            <person name="Thoulutsang D."/>
            <person name="Topham K."/>
            <person name="Topping I."/>
            <person name="Tsamla T."/>
            <person name="Vassiliev H."/>
            <person name="Vo A."/>
            <person name="Wangchuk T."/>
            <person name="Wangdi T."/>
            <person name="Weiand M."/>
            <person name="Wilkinson J."/>
            <person name="Wilson A."/>
            <person name="Yadav S."/>
            <person name="Young G."/>
            <person name="Yu Q."/>
            <person name="Zembek L."/>
            <person name="Zhong D."/>
            <person name="Zimmer A."/>
            <person name="Zwirko Z."/>
            <person name="Jaffe D.B."/>
            <person name="Alvarez P."/>
            <person name="Brockman W."/>
            <person name="Butler J."/>
            <person name="Chin C."/>
            <person name="Gnerre S."/>
            <person name="Grabherr M."/>
            <person name="Kleber M."/>
            <person name="Mauceli E."/>
            <person name="MacCallum I."/>
        </authorList>
    </citation>
    <scope>NUCLEOTIDE SEQUENCE [LARGE SCALE GENOMIC DNA]</scope>
    <source>
        <strain evidence="3">MSH-3 / Tucson 14011-0111.49</strain>
    </source>
</reference>
<organism evidence="3">
    <name type="scientific">Drosophila persimilis</name>
    <name type="common">Fruit fly</name>
    <dbReference type="NCBI Taxonomy" id="7234"/>
    <lineage>
        <taxon>Eukaryota</taxon>
        <taxon>Metazoa</taxon>
        <taxon>Ecdysozoa</taxon>
        <taxon>Arthropoda</taxon>
        <taxon>Hexapoda</taxon>
        <taxon>Insecta</taxon>
        <taxon>Pterygota</taxon>
        <taxon>Neoptera</taxon>
        <taxon>Endopterygota</taxon>
        <taxon>Diptera</taxon>
        <taxon>Brachycera</taxon>
        <taxon>Muscomorpha</taxon>
        <taxon>Ephydroidea</taxon>
        <taxon>Drosophilidae</taxon>
        <taxon>Drosophila</taxon>
        <taxon>Sophophora</taxon>
    </lineage>
</organism>
<protein>
    <submittedName>
        <fullName evidence="2">GL26045</fullName>
    </submittedName>
</protein>
<dbReference type="GO" id="GO:0004864">
    <property type="term" value="F:protein phosphatase inhibitor activity"/>
    <property type="evidence" value="ECO:0007669"/>
    <property type="project" value="EnsemblMetazoa"/>
</dbReference>
<evidence type="ECO:0000256" key="1">
    <source>
        <dbReference type="SAM" id="MobiDB-lite"/>
    </source>
</evidence>
<dbReference type="EMBL" id="CH479184">
    <property type="protein sequence ID" value="EDW37075.1"/>
    <property type="molecule type" value="Genomic_DNA"/>
</dbReference>
<dbReference type="GO" id="GO:0035303">
    <property type="term" value="P:regulation of dephosphorylation"/>
    <property type="evidence" value="ECO:0007669"/>
    <property type="project" value="TreeGrafter"/>
</dbReference>
<evidence type="ECO:0000313" key="3">
    <source>
        <dbReference type="Proteomes" id="UP000008744"/>
    </source>
</evidence>
<dbReference type="HOGENOM" id="CLU_1972796_0_0_1"/>
<dbReference type="eggNOG" id="KOG2830">
    <property type="taxonomic scope" value="Eukaryota"/>
</dbReference>
<dbReference type="GO" id="GO:0051721">
    <property type="term" value="F:protein phosphatase 2A binding"/>
    <property type="evidence" value="ECO:0007669"/>
    <property type="project" value="TreeGrafter"/>
</dbReference>
<dbReference type="Gene3D" id="1.25.40.540">
    <property type="entry name" value="TAP42-like family"/>
    <property type="match status" value="1"/>
</dbReference>
<dbReference type="AlphaFoldDB" id="B4GKA9"/>
<name>B4GKA9_DROPE</name>
<dbReference type="GO" id="GO:0007472">
    <property type="term" value="P:wing disc morphogenesis"/>
    <property type="evidence" value="ECO:0007669"/>
    <property type="project" value="EnsemblMetazoa"/>
</dbReference>
<dbReference type="GO" id="GO:0005829">
    <property type="term" value="C:cytosol"/>
    <property type="evidence" value="ECO:0007669"/>
    <property type="project" value="TreeGrafter"/>
</dbReference>
<dbReference type="GO" id="GO:0007052">
    <property type="term" value="P:mitotic spindle organization"/>
    <property type="evidence" value="ECO:0007669"/>
    <property type="project" value="EnsemblMetazoa"/>
</dbReference>
<gene>
    <name evidence="2" type="primary">Dper\GL26045</name>
    <name evidence="2" type="ORF">Dper_GL26045</name>
</gene>
<dbReference type="InterPro" id="IPR038511">
    <property type="entry name" value="TAP42/TAP46-like_sf"/>
</dbReference>
<accession>B4GKA9</accession>
<dbReference type="STRING" id="7234.B4GKA9"/>
<dbReference type="Pfam" id="PF04177">
    <property type="entry name" value="TAP42"/>
    <property type="match status" value="1"/>
</dbReference>
<sequence length="127" mass="13714">MADENTAAAAAGGEDKKLSDIFLSGWNLYEELDVSELPFNGSEFQNKVKTALGHFEEATVIVNQVGMFSPNELIDEVSTDSLPFMLLPYFLGSLPPKINNPKQHRDLGSGGNLFQGPSATLPGVRAM</sequence>
<dbReference type="PANTHER" id="PTHR10933:SF9">
    <property type="entry name" value="IMMUNOGLOBULIN-BINDING PROTEIN 1"/>
    <property type="match status" value="1"/>
</dbReference>
<dbReference type="InterPro" id="IPR007304">
    <property type="entry name" value="TAP46-like"/>
</dbReference>
<feature type="region of interest" description="Disordered" evidence="1">
    <location>
        <begin position="108"/>
        <end position="127"/>
    </location>
</feature>